<accession>A0AAE0FNR5</accession>
<name>A0AAE0FNR5_9CHLO</name>
<dbReference type="EMBL" id="LGRX02016268">
    <property type="protein sequence ID" value="KAK3262356.1"/>
    <property type="molecule type" value="Genomic_DNA"/>
</dbReference>
<organism evidence="1 2">
    <name type="scientific">Cymbomonas tetramitiformis</name>
    <dbReference type="NCBI Taxonomy" id="36881"/>
    <lineage>
        <taxon>Eukaryota</taxon>
        <taxon>Viridiplantae</taxon>
        <taxon>Chlorophyta</taxon>
        <taxon>Pyramimonadophyceae</taxon>
        <taxon>Pyramimonadales</taxon>
        <taxon>Pyramimonadaceae</taxon>
        <taxon>Cymbomonas</taxon>
    </lineage>
</organism>
<keyword evidence="2" id="KW-1185">Reference proteome</keyword>
<protein>
    <submittedName>
        <fullName evidence="1">Uncharacterized protein</fullName>
    </submittedName>
</protein>
<comment type="caution">
    <text evidence="1">The sequence shown here is derived from an EMBL/GenBank/DDBJ whole genome shotgun (WGS) entry which is preliminary data.</text>
</comment>
<feature type="non-terminal residue" evidence="1">
    <location>
        <position position="1"/>
    </location>
</feature>
<proteinExistence type="predicted"/>
<gene>
    <name evidence="1" type="ORF">CYMTET_28784</name>
</gene>
<reference evidence="1 2" key="1">
    <citation type="journal article" date="2015" name="Genome Biol. Evol.">
        <title>Comparative Genomics of a Bacterivorous Green Alga Reveals Evolutionary Causalities and Consequences of Phago-Mixotrophic Mode of Nutrition.</title>
        <authorList>
            <person name="Burns J.A."/>
            <person name="Paasch A."/>
            <person name="Narechania A."/>
            <person name="Kim E."/>
        </authorList>
    </citation>
    <scope>NUCLEOTIDE SEQUENCE [LARGE SCALE GENOMIC DNA]</scope>
    <source>
        <strain evidence="1 2">PLY_AMNH</strain>
    </source>
</reference>
<dbReference type="AlphaFoldDB" id="A0AAE0FNR5"/>
<evidence type="ECO:0000313" key="2">
    <source>
        <dbReference type="Proteomes" id="UP001190700"/>
    </source>
</evidence>
<dbReference type="Proteomes" id="UP001190700">
    <property type="component" value="Unassembled WGS sequence"/>
</dbReference>
<sequence length="190" mass="20745">DFVEGLAGVHAAEGVEVETKPGTAFIGCGAEVMQRIEQVRLRRAAHKALAQQAWEKKKRIAARKQRSMNFGAKVVQSEGKIVVPPPPKIKRNKKGKPVQEALPREADMKDMFWHYSLARSLNGDELPHNVPPMSPPATNRTLSSVPSAAHLVEGVTGGCRRHISYRTLRGATCSTLGTGSYGMLPTTHFI</sequence>
<evidence type="ECO:0000313" key="1">
    <source>
        <dbReference type="EMBL" id="KAK3262356.1"/>
    </source>
</evidence>